<evidence type="ECO:0000313" key="1">
    <source>
        <dbReference type="EMBL" id="KAI8538442.1"/>
    </source>
</evidence>
<evidence type="ECO:0000313" key="2">
    <source>
        <dbReference type="Proteomes" id="UP001062846"/>
    </source>
</evidence>
<accession>A0ACC0MD16</accession>
<gene>
    <name evidence="1" type="ORF">RHMOL_Rhmol09G0103900</name>
</gene>
<reference evidence="1" key="1">
    <citation type="submission" date="2022-02" db="EMBL/GenBank/DDBJ databases">
        <title>Plant Genome Project.</title>
        <authorList>
            <person name="Zhang R.-G."/>
        </authorList>
    </citation>
    <scope>NUCLEOTIDE SEQUENCE</scope>
    <source>
        <strain evidence="1">AT1</strain>
    </source>
</reference>
<protein>
    <submittedName>
        <fullName evidence="1">Uncharacterized protein</fullName>
    </submittedName>
</protein>
<dbReference type="Proteomes" id="UP001062846">
    <property type="component" value="Chromosome 9"/>
</dbReference>
<name>A0ACC0MD16_RHOML</name>
<keyword evidence="2" id="KW-1185">Reference proteome</keyword>
<dbReference type="EMBL" id="CM046396">
    <property type="protein sequence ID" value="KAI8538442.1"/>
    <property type="molecule type" value="Genomic_DNA"/>
</dbReference>
<proteinExistence type="predicted"/>
<sequence length="148" mass="16546">MTGQTELVELKKAIEEMSQKMDKQMTLVQGLVDLFISTMSNPDLGLNADDARIKETPQIYHPPTVRIKPCSKVKLSDMFKDLVEFHDAKTHSNENVGSFPDTSAERQDVHIDEINPKSKGVDSEKGPEADQCQTSDLKKNDECIEANP</sequence>
<comment type="caution">
    <text evidence="1">The sequence shown here is derived from an EMBL/GenBank/DDBJ whole genome shotgun (WGS) entry which is preliminary data.</text>
</comment>
<organism evidence="1 2">
    <name type="scientific">Rhododendron molle</name>
    <name type="common">Chinese azalea</name>
    <name type="synonym">Azalea mollis</name>
    <dbReference type="NCBI Taxonomy" id="49168"/>
    <lineage>
        <taxon>Eukaryota</taxon>
        <taxon>Viridiplantae</taxon>
        <taxon>Streptophyta</taxon>
        <taxon>Embryophyta</taxon>
        <taxon>Tracheophyta</taxon>
        <taxon>Spermatophyta</taxon>
        <taxon>Magnoliopsida</taxon>
        <taxon>eudicotyledons</taxon>
        <taxon>Gunneridae</taxon>
        <taxon>Pentapetalae</taxon>
        <taxon>asterids</taxon>
        <taxon>Ericales</taxon>
        <taxon>Ericaceae</taxon>
        <taxon>Ericoideae</taxon>
        <taxon>Rhodoreae</taxon>
        <taxon>Rhododendron</taxon>
    </lineage>
</organism>